<feature type="domain" description="Glycoside hydrolase family 13 N-terminal" evidence="1">
    <location>
        <begin position="14"/>
        <end position="80"/>
    </location>
</feature>
<dbReference type="Pfam" id="PF02922">
    <property type="entry name" value="CBM_48"/>
    <property type="match status" value="1"/>
</dbReference>
<dbReference type="InterPro" id="IPR013783">
    <property type="entry name" value="Ig-like_fold"/>
</dbReference>
<dbReference type="EMBL" id="SAUN01000001">
    <property type="protein sequence ID" value="RVX40026.1"/>
    <property type="molecule type" value="Genomic_DNA"/>
</dbReference>
<dbReference type="GO" id="GO:0004553">
    <property type="term" value="F:hydrolase activity, hydrolyzing O-glycosyl compounds"/>
    <property type="evidence" value="ECO:0007669"/>
    <property type="project" value="InterPro"/>
</dbReference>
<evidence type="ECO:0000313" key="2">
    <source>
        <dbReference type="EMBL" id="RVX40026.1"/>
    </source>
</evidence>
<evidence type="ECO:0000313" key="3">
    <source>
        <dbReference type="Proteomes" id="UP000284824"/>
    </source>
</evidence>
<protein>
    <submittedName>
        <fullName evidence="2">Putative carbohydrate-binding protein with CBM48</fullName>
    </submittedName>
</protein>
<organism evidence="2 3">
    <name type="scientific">Nonomuraea polychroma</name>
    <dbReference type="NCBI Taxonomy" id="46176"/>
    <lineage>
        <taxon>Bacteria</taxon>
        <taxon>Bacillati</taxon>
        <taxon>Actinomycetota</taxon>
        <taxon>Actinomycetes</taxon>
        <taxon>Streptosporangiales</taxon>
        <taxon>Streptosporangiaceae</taxon>
        <taxon>Nonomuraea</taxon>
    </lineage>
</organism>
<keyword evidence="3" id="KW-1185">Reference proteome</keyword>
<dbReference type="Proteomes" id="UP000284824">
    <property type="component" value="Unassembled WGS sequence"/>
</dbReference>
<dbReference type="RefSeq" id="WP_241563984.1">
    <property type="nucleotide sequence ID" value="NZ_SAUN01000001.1"/>
</dbReference>
<reference evidence="2 3" key="1">
    <citation type="submission" date="2019-01" db="EMBL/GenBank/DDBJ databases">
        <title>Sequencing the genomes of 1000 actinobacteria strains.</title>
        <authorList>
            <person name="Klenk H.-P."/>
        </authorList>
    </citation>
    <scope>NUCLEOTIDE SEQUENCE [LARGE SCALE GENOMIC DNA]</scope>
    <source>
        <strain evidence="2 3">DSM 43925</strain>
    </source>
</reference>
<dbReference type="GO" id="GO:0005975">
    <property type="term" value="P:carbohydrate metabolic process"/>
    <property type="evidence" value="ECO:0007669"/>
    <property type="project" value="InterPro"/>
</dbReference>
<dbReference type="InterPro" id="IPR014756">
    <property type="entry name" value="Ig_E-set"/>
</dbReference>
<comment type="caution">
    <text evidence="2">The sequence shown here is derived from an EMBL/GenBank/DDBJ whole genome shotgun (WGS) entry which is preliminary data.</text>
</comment>
<gene>
    <name evidence="2" type="ORF">EDD27_2413</name>
</gene>
<dbReference type="SUPFAM" id="SSF81296">
    <property type="entry name" value="E set domains"/>
    <property type="match status" value="1"/>
</dbReference>
<evidence type="ECO:0000259" key="1">
    <source>
        <dbReference type="Pfam" id="PF02922"/>
    </source>
</evidence>
<dbReference type="InterPro" id="IPR004193">
    <property type="entry name" value="Glyco_hydro_13_N"/>
</dbReference>
<name>A0A438M2G3_9ACTN</name>
<accession>A0A438M2G3</accession>
<dbReference type="AlphaFoldDB" id="A0A438M2G3"/>
<dbReference type="CDD" id="cd07184">
    <property type="entry name" value="E_set_Isoamylase_like_N"/>
    <property type="match status" value="1"/>
</dbReference>
<dbReference type="Gene3D" id="2.60.40.10">
    <property type="entry name" value="Immunoglobulins"/>
    <property type="match status" value="1"/>
</dbReference>
<sequence length="127" mass="14098">MIRQDEPTADGLVDVTFTLPADIPGRVSVVGDFNHWDPYAHPMRRTEHGTHTAVVTLPQGASICFRYLAEGGRWLDDLDADARDERGCIVHISATAGGNREGQARRRRGRDRLRVADVTLPPEYFSG</sequence>
<proteinExistence type="predicted"/>